<gene>
    <name evidence="2" type="ORF">CRG98_006548</name>
</gene>
<dbReference type="EMBL" id="PGOL01000298">
    <property type="protein sequence ID" value="PKI73053.1"/>
    <property type="molecule type" value="Genomic_DNA"/>
</dbReference>
<organism evidence="2 3">
    <name type="scientific">Punica granatum</name>
    <name type="common">Pomegranate</name>
    <dbReference type="NCBI Taxonomy" id="22663"/>
    <lineage>
        <taxon>Eukaryota</taxon>
        <taxon>Viridiplantae</taxon>
        <taxon>Streptophyta</taxon>
        <taxon>Embryophyta</taxon>
        <taxon>Tracheophyta</taxon>
        <taxon>Spermatophyta</taxon>
        <taxon>Magnoliopsida</taxon>
        <taxon>eudicotyledons</taxon>
        <taxon>Gunneridae</taxon>
        <taxon>Pentapetalae</taxon>
        <taxon>rosids</taxon>
        <taxon>malvids</taxon>
        <taxon>Myrtales</taxon>
        <taxon>Lythraceae</taxon>
        <taxon>Punica</taxon>
    </lineage>
</organism>
<name>A0A2I0KXG8_PUNGR</name>
<keyword evidence="3" id="KW-1185">Reference proteome</keyword>
<evidence type="ECO:0000313" key="3">
    <source>
        <dbReference type="Proteomes" id="UP000233551"/>
    </source>
</evidence>
<accession>A0A2I0KXG8</accession>
<evidence type="ECO:0000256" key="1">
    <source>
        <dbReference type="SAM" id="MobiDB-lite"/>
    </source>
</evidence>
<reference evidence="2 3" key="1">
    <citation type="submission" date="2017-11" db="EMBL/GenBank/DDBJ databases">
        <title>De-novo sequencing of pomegranate (Punica granatum L.) genome.</title>
        <authorList>
            <person name="Akparov Z."/>
            <person name="Amiraslanov A."/>
            <person name="Hajiyeva S."/>
            <person name="Abbasov M."/>
            <person name="Kaur K."/>
            <person name="Hamwieh A."/>
            <person name="Solovyev V."/>
            <person name="Salamov A."/>
            <person name="Braich B."/>
            <person name="Kosarev P."/>
            <person name="Mahmoud A."/>
            <person name="Hajiyev E."/>
            <person name="Babayeva S."/>
            <person name="Izzatullayeva V."/>
            <person name="Mammadov A."/>
            <person name="Mammadov A."/>
            <person name="Sharifova S."/>
            <person name="Ojaghi J."/>
            <person name="Eynullazada K."/>
            <person name="Bayramov B."/>
            <person name="Abdulazimova A."/>
            <person name="Shahmuradov I."/>
        </authorList>
    </citation>
    <scope>NUCLEOTIDE SEQUENCE [LARGE SCALE GENOMIC DNA]</scope>
    <source>
        <strain evidence="3">cv. AG2017</strain>
        <tissue evidence="2">Leaf</tissue>
    </source>
</reference>
<evidence type="ECO:0000313" key="2">
    <source>
        <dbReference type="EMBL" id="PKI73053.1"/>
    </source>
</evidence>
<sequence length="154" mass="16689">MPRWPALERRPVYSSNFGPWNNMPRSQALVPLGDDKIGPGGQRPPCPPRIIDSYNLAPAADPPYEPGTTLIVYLVSSTGTWVRSLGTGHGARYWSRSRGTITGHGHWLRSRGTITGCGHGARSPSTRHGTGRGAGYGHEARSLATVTGHDHWSR</sequence>
<dbReference type="Proteomes" id="UP000233551">
    <property type="component" value="Unassembled WGS sequence"/>
</dbReference>
<proteinExistence type="predicted"/>
<dbReference type="AlphaFoldDB" id="A0A2I0KXG8"/>
<protein>
    <submittedName>
        <fullName evidence="2">Uncharacterized protein</fullName>
    </submittedName>
</protein>
<feature type="region of interest" description="Disordered" evidence="1">
    <location>
        <begin position="114"/>
        <end position="154"/>
    </location>
</feature>
<comment type="caution">
    <text evidence="2">The sequence shown here is derived from an EMBL/GenBank/DDBJ whole genome shotgun (WGS) entry which is preliminary data.</text>
</comment>